<feature type="compositionally biased region" description="Polar residues" evidence="1">
    <location>
        <begin position="772"/>
        <end position="782"/>
    </location>
</feature>
<evidence type="ECO:0000313" key="3">
    <source>
        <dbReference type="Proteomes" id="UP000316270"/>
    </source>
</evidence>
<name>A0A517LJG0_9PEZI</name>
<feature type="compositionally biased region" description="Basic and acidic residues" evidence="1">
    <location>
        <begin position="667"/>
        <end position="685"/>
    </location>
</feature>
<feature type="compositionally biased region" description="Low complexity" evidence="1">
    <location>
        <begin position="790"/>
        <end position="809"/>
    </location>
</feature>
<organism evidence="2 3">
    <name type="scientific">Venturia effusa</name>
    <dbReference type="NCBI Taxonomy" id="50376"/>
    <lineage>
        <taxon>Eukaryota</taxon>
        <taxon>Fungi</taxon>
        <taxon>Dikarya</taxon>
        <taxon>Ascomycota</taxon>
        <taxon>Pezizomycotina</taxon>
        <taxon>Dothideomycetes</taxon>
        <taxon>Pleosporomycetidae</taxon>
        <taxon>Venturiales</taxon>
        <taxon>Venturiaceae</taxon>
        <taxon>Venturia</taxon>
    </lineage>
</organism>
<dbReference type="AlphaFoldDB" id="A0A517LJG0"/>
<accession>A0A517LJG0</accession>
<feature type="compositionally biased region" description="Polar residues" evidence="1">
    <location>
        <begin position="617"/>
        <end position="626"/>
    </location>
</feature>
<proteinExistence type="predicted"/>
<evidence type="ECO:0008006" key="4">
    <source>
        <dbReference type="Google" id="ProtNLM"/>
    </source>
</evidence>
<feature type="region of interest" description="Disordered" evidence="1">
    <location>
        <begin position="581"/>
        <end position="830"/>
    </location>
</feature>
<dbReference type="OrthoDB" id="5398572at2759"/>
<feature type="compositionally biased region" description="Basic and acidic residues" evidence="1">
    <location>
        <begin position="753"/>
        <end position="770"/>
    </location>
</feature>
<evidence type="ECO:0000313" key="2">
    <source>
        <dbReference type="EMBL" id="QDS75779.1"/>
    </source>
</evidence>
<dbReference type="Proteomes" id="UP000316270">
    <property type="component" value="Chromosome 13"/>
</dbReference>
<feature type="compositionally biased region" description="Basic and acidic residues" evidence="1">
    <location>
        <begin position="638"/>
        <end position="647"/>
    </location>
</feature>
<reference evidence="2 3" key="1">
    <citation type="submission" date="2019-07" db="EMBL/GenBank/DDBJ databases">
        <title>Finished genome of Venturia effusa.</title>
        <authorList>
            <person name="Young C.A."/>
            <person name="Cox M.P."/>
            <person name="Ganley A.R.D."/>
            <person name="David W.J."/>
        </authorList>
    </citation>
    <scope>NUCLEOTIDE SEQUENCE [LARGE SCALE GENOMIC DNA]</scope>
    <source>
        <strain evidence="3">albino</strain>
    </source>
</reference>
<feature type="region of interest" description="Disordered" evidence="1">
    <location>
        <begin position="495"/>
        <end position="551"/>
    </location>
</feature>
<dbReference type="EMBL" id="CP042197">
    <property type="protein sequence ID" value="QDS75779.1"/>
    <property type="molecule type" value="Genomic_DNA"/>
</dbReference>
<gene>
    <name evidence="2" type="ORF">FKW77_008818</name>
</gene>
<keyword evidence="3" id="KW-1185">Reference proteome</keyword>
<feature type="compositionally biased region" description="Polar residues" evidence="1">
    <location>
        <begin position="514"/>
        <end position="531"/>
    </location>
</feature>
<dbReference type="STRING" id="50376.A0A517LJG0"/>
<feature type="region of interest" description="Disordered" evidence="1">
    <location>
        <begin position="123"/>
        <end position="143"/>
    </location>
</feature>
<sequence>MKCRSSTLQRLSRPVIVVCMRYIAQTRWVVHDILDEGPTQRPVLIIELLEAQEQFRTLLQNVGDVSLLIRAMKRFYSRSPLMHPKKTKSQKLMMAIVGLRRWKRSDFVRVSKEIHKDLSIVEENDASDAESQPVKTAEAPSRIALSPTANTRISISGTTAHSAVSSDDDEVGPESGDLLLEFAPGLCEAATELVNVLTIPKSRLKTASIEDILREVKKTGSITSKLLWTSEQNFDSHYQYFGNQDRFLDPHRIVEIMFEPHDLPAPQSKSWGVIELVQLVNLAHLGRWVANAQMSDPNIEEFLEALDEICPHPFLTSLMEGAKFGDSELQDETFEFVLAVRAQLAVTKLMYKIAENELDHDGITPMIRSLFYARLASGGFSEENLSAWDYNGIGAGATGLLPEYAQEIRKTIDAIRDGAALMVTAIRAGESQFMQTLASEFPWSTFRLKVLSWIHERNQELHAKIERLGGPKTILDTVKQEIGLEATVLELSPQNVDSAGSPFADDSPGKSKTNEFASEIPQQRRATTNKYSGVASEQPANEATSPGAEPSAAPRIVLAREKEAIIDMGFHRKVQQFKKRHSGAGDHMPSKAQATLAGQPAQTAAEAIVDARRRSPVSIQNPQQPNADMVAENGIDLVEGRGEDVVEPKPGPSQARSYVKHAPQSKASERTRNYMARRKQDKENKASQSVRPRAFIDPQEEAERVEFDDETQERQSQQAASQRPGSVSRGKRPAPTGVDEDEDVSQDEGFQLDSREIDNRSQRRPPEPVRPRTSSRPDQTSPPKRARIASQTTRVPSSRVRRGSSLGSESEQDRRPASTSHKLSQKHVQAVARRNVAKNKWGVEPRKRKAWTDAEEEQLRSLIIENGTGWAELKQIDADDGNILADRDQVALKDKARNMKLAYLKAKIDLPVNFEYVPLDKKGRDMLDALGIEY</sequence>
<feature type="compositionally biased region" description="Low complexity" evidence="1">
    <location>
        <begin position="714"/>
        <end position="723"/>
    </location>
</feature>
<evidence type="ECO:0000256" key="1">
    <source>
        <dbReference type="SAM" id="MobiDB-lite"/>
    </source>
</evidence>
<protein>
    <recommendedName>
        <fullName evidence="4">Myb-like domain-containing protein</fullName>
    </recommendedName>
</protein>
<dbReference type="Gene3D" id="1.10.10.60">
    <property type="entry name" value="Homeodomain-like"/>
    <property type="match status" value="1"/>
</dbReference>